<dbReference type="SMART" id="SM01320">
    <property type="entry name" value="TRP_N"/>
    <property type="match status" value="1"/>
</dbReference>
<feature type="transmembrane region" description="Helical" evidence="7">
    <location>
        <begin position="524"/>
        <end position="542"/>
    </location>
</feature>
<keyword evidence="11" id="KW-1185">Reference proteome</keyword>
<feature type="domain" description="ML-like" evidence="9">
    <location>
        <begin position="24"/>
        <end position="196"/>
    </location>
</feature>
<keyword evidence="5 7" id="KW-1133">Transmembrane helix</keyword>
<evidence type="ECO:0000256" key="3">
    <source>
        <dbReference type="ARBA" id="ARBA00022692"/>
    </source>
</evidence>
<keyword evidence="3 7" id="KW-0812">Transmembrane</keyword>
<dbReference type="InterPro" id="IPR040241">
    <property type="entry name" value="TRP_Flc/Pkd2-like"/>
</dbReference>
<sequence length="731" mass="81125">MPAPWRLTGIIGALYFARLSDAVRLLDSSALISCSDTSIIKTNNFQMTLTPGNASLSIEFDGELTYSGKIIMDIDLLVYGYSFLTTQIDPCDYDTLSGFCPMTPENMTVPHATLTLSDTLISEIPSEFAGPPYEQIDSKRELCLFVRPQLTISMLLGIAYTVPDIDAIVRVNMISKSTNESVSCIKARVINGATVYQAAVSWILAVITGLGLFASVFLSILGYDNIATQISFRTLLFLGFMQSQAIAGLAAVEFTPLIQNWTQNFQWTMSIVKANFLNNITTWFQRATGGTASDLFSEAGDISIGLLKRSADLLTKRSGQTSDSAAEVILRGIIRMGYRAGIESTNIFMTGYLVFYFIAIAMLLAIMALKFGLPAVWNKIHGTVAYSALKAQVDWQTFMRGAICRIAYLGYPQFCVFSMWELYRRDSAAEVVLAITMWLAMTIILGNATFRGFRSFGGFRYARPFKISNGISNWSLHSNPPYEEKWGYLYIFYKAEAHYFATPLLLYTVLKGMVIAFTQHNPTAQAIVLLIIEAAFLVCTAVMRPYLDKKANSFAITAAALSLVNSIFILVFTDIFNQPTLMTGIMTVLFFFYNAVFTLVLVIFLLVGLFYASQLKEPAPGWQNLSHKRASAQSTTQLLQTDNRGSIELFPRHEKTITEELWRSQRPPSPAGSNAKLSSTVRWDSSTVRSESVWNVDHGHDGITYNVRDSAAPPSPFLHPVEPTLPKIHSS</sequence>
<gene>
    <name evidence="10" type="ORF">N7496_010881</name>
</gene>
<dbReference type="RefSeq" id="XP_056549754.1">
    <property type="nucleotide sequence ID" value="XM_056703794.1"/>
</dbReference>
<name>A0A9W9RJ29_9EURO</name>
<evidence type="ECO:0000259" key="9">
    <source>
        <dbReference type="SMART" id="SM01320"/>
    </source>
</evidence>
<dbReference type="AlphaFoldDB" id="A0A9W9RJ29"/>
<feature type="transmembrane region" description="Helical" evidence="7">
    <location>
        <begin position="499"/>
        <end position="518"/>
    </location>
</feature>
<feature type="chain" id="PRO_5040835605" description="ML-like domain-containing protein" evidence="8">
    <location>
        <begin position="23"/>
        <end position="731"/>
    </location>
</feature>
<dbReference type="GeneID" id="81442973"/>
<evidence type="ECO:0000313" key="11">
    <source>
        <dbReference type="Proteomes" id="UP001147782"/>
    </source>
</evidence>
<dbReference type="Pfam" id="PF14558">
    <property type="entry name" value="TRP_N"/>
    <property type="match status" value="1"/>
</dbReference>
<feature type="transmembrane region" description="Helical" evidence="7">
    <location>
        <begin position="554"/>
        <end position="576"/>
    </location>
</feature>
<evidence type="ECO:0000256" key="7">
    <source>
        <dbReference type="SAM" id="Phobius"/>
    </source>
</evidence>
<evidence type="ECO:0000256" key="8">
    <source>
        <dbReference type="SAM" id="SignalP"/>
    </source>
</evidence>
<evidence type="ECO:0000256" key="4">
    <source>
        <dbReference type="ARBA" id="ARBA00022729"/>
    </source>
</evidence>
<comment type="caution">
    <text evidence="10">The sequence shown here is derived from an EMBL/GenBank/DDBJ whole genome shotgun (WGS) entry which is preliminary data.</text>
</comment>
<feature type="transmembrane region" description="Helical" evidence="7">
    <location>
        <begin position="353"/>
        <end position="377"/>
    </location>
</feature>
<comment type="similarity">
    <text evidence="2">Belongs to the transient receptor potential (TRP) ion channel family.</text>
</comment>
<evidence type="ECO:0000256" key="6">
    <source>
        <dbReference type="ARBA" id="ARBA00023136"/>
    </source>
</evidence>
<dbReference type="GO" id="GO:0009272">
    <property type="term" value="P:fungal-type cell wall biogenesis"/>
    <property type="evidence" value="ECO:0007669"/>
    <property type="project" value="TreeGrafter"/>
</dbReference>
<comment type="subcellular location">
    <subcellularLocation>
        <location evidence="1">Membrane</location>
        <topology evidence="1">Multi-pass membrane protein</topology>
    </subcellularLocation>
</comment>
<feature type="transmembrane region" description="Helical" evidence="7">
    <location>
        <begin position="588"/>
        <end position="612"/>
    </location>
</feature>
<reference evidence="10" key="2">
    <citation type="journal article" date="2023" name="IMA Fungus">
        <title>Comparative genomic study of the Penicillium genus elucidates a diverse pangenome and 15 lateral gene transfer events.</title>
        <authorList>
            <person name="Petersen C."/>
            <person name="Sorensen T."/>
            <person name="Nielsen M.R."/>
            <person name="Sondergaard T.E."/>
            <person name="Sorensen J.L."/>
            <person name="Fitzpatrick D.A."/>
            <person name="Frisvad J.C."/>
            <person name="Nielsen K.L."/>
        </authorList>
    </citation>
    <scope>NUCLEOTIDE SEQUENCE</scope>
    <source>
        <strain evidence="10">IBT 29864</strain>
    </source>
</reference>
<dbReference type="PANTHER" id="PTHR31145:SF2">
    <property type="entry name" value="FLAVIN CARRIER PROTEIN 2"/>
    <property type="match status" value="1"/>
</dbReference>
<evidence type="ECO:0000256" key="1">
    <source>
        <dbReference type="ARBA" id="ARBA00004141"/>
    </source>
</evidence>
<dbReference type="OrthoDB" id="5212126at2759"/>
<evidence type="ECO:0000256" key="2">
    <source>
        <dbReference type="ARBA" id="ARBA00010642"/>
    </source>
</evidence>
<feature type="signal peptide" evidence="8">
    <location>
        <begin position="1"/>
        <end position="22"/>
    </location>
</feature>
<dbReference type="Proteomes" id="UP001147782">
    <property type="component" value="Unassembled WGS sequence"/>
</dbReference>
<feature type="transmembrane region" description="Helical" evidence="7">
    <location>
        <begin position="199"/>
        <end position="223"/>
    </location>
</feature>
<feature type="transmembrane region" description="Helical" evidence="7">
    <location>
        <begin position="235"/>
        <end position="258"/>
    </location>
</feature>
<evidence type="ECO:0000256" key="5">
    <source>
        <dbReference type="ARBA" id="ARBA00022989"/>
    </source>
</evidence>
<keyword evidence="4 8" id="KW-0732">Signal</keyword>
<dbReference type="InterPro" id="IPR032800">
    <property type="entry name" value="TRP_N"/>
</dbReference>
<dbReference type="GO" id="GO:0016020">
    <property type="term" value="C:membrane"/>
    <property type="evidence" value="ECO:0007669"/>
    <property type="project" value="UniProtKB-SubCell"/>
</dbReference>
<keyword evidence="6 7" id="KW-0472">Membrane</keyword>
<organism evidence="10 11">
    <name type="scientific">Penicillium cataractarum</name>
    <dbReference type="NCBI Taxonomy" id="2100454"/>
    <lineage>
        <taxon>Eukaryota</taxon>
        <taxon>Fungi</taxon>
        <taxon>Dikarya</taxon>
        <taxon>Ascomycota</taxon>
        <taxon>Pezizomycotina</taxon>
        <taxon>Eurotiomycetes</taxon>
        <taxon>Eurotiomycetidae</taxon>
        <taxon>Eurotiales</taxon>
        <taxon>Aspergillaceae</taxon>
        <taxon>Penicillium</taxon>
    </lineage>
</organism>
<dbReference type="GO" id="GO:0055085">
    <property type="term" value="P:transmembrane transport"/>
    <property type="evidence" value="ECO:0007669"/>
    <property type="project" value="TreeGrafter"/>
</dbReference>
<evidence type="ECO:0000313" key="10">
    <source>
        <dbReference type="EMBL" id="KAJ5358468.1"/>
    </source>
</evidence>
<feature type="transmembrane region" description="Helical" evidence="7">
    <location>
        <begin position="432"/>
        <end position="450"/>
    </location>
</feature>
<dbReference type="PANTHER" id="PTHR31145">
    <property type="entry name" value="INTEGRAL MEMBRANE PROTEIN (AFU_ORTHOLOGUE AFUA_7G01610)"/>
    <property type="match status" value="1"/>
</dbReference>
<dbReference type="InterPro" id="IPR010308">
    <property type="entry name" value="TRP_C"/>
</dbReference>
<protein>
    <recommendedName>
        <fullName evidence="9">ML-like domain-containing protein</fullName>
    </recommendedName>
</protein>
<proteinExistence type="inferred from homology"/>
<dbReference type="Pfam" id="PF06011">
    <property type="entry name" value="TRP"/>
    <property type="match status" value="1"/>
</dbReference>
<accession>A0A9W9RJ29</accession>
<dbReference type="EMBL" id="JAPZBS010000009">
    <property type="protein sequence ID" value="KAJ5358468.1"/>
    <property type="molecule type" value="Genomic_DNA"/>
</dbReference>
<reference evidence="10" key="1">
    <citation type="submission" date="2022-11" db="EMBL/GenBank/DDBJ databases">
        <authorList>
            <person name="Petersen C."/>
        </authorList>
    </citation>
    <scope>NUCLEOTIDE SEQUENCE</scope>
    <source>
        <strain evidence="10">IBT 29864</strain>
    </source>
</reference>